<dbReference type="Proteomes" id="UP000324222">
    <property type="component" value="Unassembled WGS sequence"/>
</dbReference>
<proteinExistence type="predicted"/>
<name>A0A5B7EW83_PORTR</name>
<gene>
    <name evidence="2" type="ORF">E2C01_031979</name>
</gene>
<feature type="compositionally biased region" description="Low complexity" evidence="1">
    <location>
        <begin position="12"/>
        <end position="22"/>
    </location>
</feature>
<reference evidence="2 3" key="1">
    <citation type="submission" date="2019-05" db="EMBL/GenBank/DDBJ databases">
        <title>Another draft genome of Portunus trituberculatus and its Hox gene families provides insights of decapod evolution.</title>
        <authorList>
            <person name="Jeong J.-H."/>
            <person name="Song I."/>
            <person name="Kim S."/>
            <person name="Choi T."/>
            <person name="Kim D."/>
            <person name="Ryu S."/>
            <person name="Kim W."/>
        </authorList>
    </citation>
    <scope>NUCLEOTIDE SEQUENCE [LARGE SCALE GENOMIC DNA]</scope>
    <source>
        <tissue evidence="2">Muscle</tissue>
    </source>
</reference>
<evidence type="ECO:0000313" key="2">
    <source>
        <dbReference type="EMBL" id="MPC38472.1"/>
    </source>
</evidence>
<evidence type="ECO:0000313" key="3">
    <source>
        <dbReference type="Proteomes" id="UP000324222"/>
    </source>
</evidence>
<dbReference type="AlphaFoldDB" id="A0A5B7EW83"/>
<sequence length="100" mass="11585">MTTRNVFRIEGSRNSHNSSWVSSERDEKLEEEEEEEEEEEDQKEEELKEDEKKDVFQGCVAFPYTSLEGSSGILMKSSRDKITDGKGELILLDLDAFKDF</sequence>
<comment type="caution">
    <text evidence="2">The sequence shown here is derived from an EMBL/GenBank/DDBJ whole genome shotgun (WGS) entry which is preliminary data.</text>
</comment>
<keyword evidence="3" id="KW-1185">Reference proteome</keyword>
<feature type="compositionally biased region" description="Acidic residues" evidence="1">
    <location>
        <begin position="29"/>
        <end position="44"/>
    </location>
</feature>
<organism evidence="2 3">
    <name type="scientific">Portunus trituberculatus</name>
    <name type="common">Swimming crab</name>
    <name type="synonym">Neptunus trituberculatus</name>
    <dbReference type="NCBI Taxonomy" id="210409"/>
    <lineage>
        <taxon>Eukaryota</taxon>
        <taxon>Metazoa</taxon>
        <taxon>Ecdysozoa</taxon>
        <taxon>Arthropoda</taxon>
        <taxon>Crustacea</taxon>
        <taxon>Multicrustacea</taxon>
        <taxon>Malacostraca</taxon>
        <taxon>Eumalacostraca</taxon>
        <taxon>Eucarida</taxon>
        <taxon>Decapoda</taxon>
        <taxon>Pleocyemata</taxon>
        <taxon>Brachyura</taxon>
        <taxon>Eubrachyura</taxon>
        <taxon>Portunoidea</taxon>
        <taxon>Portunidae</taxon>
        <taxon>Portuninae</taxon>
        <taxon>Portunus</taxon>
    </lineage>
</organism>
<feature type="region of interest" description="Disordered" evidence="1">
    <location>
        <begin position="1"/>
        <end position="52"/>
    </location>
</feature>
<accession>A0A5B7EW83</accession>
<protein>
    <submittedName>
        <fullName evidence="2">Uncharacterized protein</fullName>
    </submittedName>
</protein>
<evidence type="ECO:0000256" key="1">
    <source>
        <dbReference type="SAM" id="MobiDB-lite"/>
    </source>
</evidence>
<dbReference type="EMBL" id="VSRR010004076">
    <property type="protein sequence ID" value="MPC38472.1"/>
    <property type="molecule type" value="Genomic_DNA"/>
</dbReference>